<reference key="1">
    <citation type="journal article" date="2014" name="PLoS Genet.">
        <title>Signature Gene Expression Reveals Novel Clues to the Molecular Mechanisms of Dimorphic Transition in Penicillium marneffei.</title>
        <authorList>
            <person name="Yang E."/>
            <person name="Wang G."/>
            <person name="Cai J."/>
            <person name="Woo P.C."/>
            <person name="Lau S.K."/>
            <person name="Yuen K.-Y."/>
            <person name="Chow W.-N."/>
            <person name="Lin X."/>
        </authorList>
    </citation>
    <scope>NUCLEOTIDE SEQUENCE [LARGE SCALE GENOMIC DNA]</scope>
    <source>
        <strain>PM1</strain>
    </source>
</reference>
<gene>
    <name evidence="3" type="ORF">GQ26_0110670</name>
</gene>
<dbReference type="eggNOG" id="ENOG502S06P">
    <property type="taxonomic scope" value="Eukaryota"/>
</dbReference>
<reference evidence="3" key="2">
    <citation type="journal article" date="2014" name="PLoS Genet.">
        <title>Signature gene expression reveals novel clues to the molecular mechanisms of dimorphic transition in Penicillium marneffei.</title>
        <authorList>
            <person name="Yang E."/>
            <person name="Wang G."/>
            <person name="Cai J."/>
            <person name="Woo P.C."/>
            <person name="Lau S.K."/>
            <person name="Yuen K.-Y."/>
            <person name="Chow W.-N."/>
            <person name="Lin X."/>
        </authorList>
    </citation>
    <scope>NUCLEOTIDE SEQUENCE</scope>
    <source>
        <strain evidence="3">PM1</strain>
    </source>
</reference>
<proteinExistence type="predicted"/>
<dbReference type="EMBL" id="JPOX01000011">
    <property type="protein sequence ID" value="KFX48670.1"/>
    <property type="molecule type" value="Genomic_DNA"/>
</dbReference>
<keyword evidence="2" id="KW-0472">Membrane</keyword>
<keyword evidence="2" id="KW-0812">Transmembrane</keyword>
<keyword evidence="2" id="KW-1133">Transmembrane helix</keyword>
<evidence type="ECO:0000256" key="1">
    <source>
        <dbReference type="SAM" id="MobiDB-lite"/>
    </source>
</evidence>
<organism evidence="3">
    <name type="scientific">Talaromyces marneffei PM1</name>
    <dbReference type="NCBI Taxonomy" id="1077442"/>
    <lineage>
        <taxon>Eukaryota</taxon>
        <taxon>Fungi</taxon>
        <taxon>Dikarya</taxon>
        <taxon>Ascomycota</taxon>
        <taxon>Pezizomycotina</taxon>
        <taxon>Eurotiomycetes</taxon>
        <taxon>Eurotiomycetidae</taxon>
        <taxon>Eurotiales</taxon>
        <taxon>Trichocomaceae</taxon>
        <taxon>Talaromyces</taxon>
        <taxon>Talaromyces sect. Talaromyces</taxon>
    </lineage>
</organism>
<protein>
    <submittedName>
        <fullName evidence="3">Uncharacterized protein</fullName>
    </submittedName>
</protein>
<evidence type="ECO:0000313" key="3">
    <source>
        <dbReference type="EMBL" id="KFX48670.1"/>
    </source>
</evidence>
<feature type="region of interest" description="Disordered" evidence="1">
    <location>
        <begin position="113"/>
        <end position="153"/>
    </location>
</feature>
<sequence>RTCLLLLEYPRSHPEALIGLVGLPELTCDNSFIPKLSGKTSILFQFFNAEIFVCIENLYASTTTLRFIAKVAPSTMLPAALRQRLDRLNNFQSAFLAPLDGVDSTQYPSQGLTYTPELDLASSPPTSTGSKGSTVSVWPNTSGTSTPDPDRPSNLTAYETFSLLRNAGFEAQQPNSDTHLIRSLFIDGVGYLLEALPSDLTDDETRLIHDRLPGPLKANTGYASGSSSQNRPVASNSPSYLHRVIATLIVYGFIFVQLLLPYAKVLLNSLYTYERKYRVTERVLVAALETADGVGKGASNIGSTLTTLGEGRVFSGLCTLTAWTIESVAGGVYDGVNEGLVVLGASHRAANVVQPKPS</sequence>
<accession>A0A093V906</accession>
<name>A0A093V906_TALMA</name>
<feature type="compositionally biased region" description="Polar residues" evidence="1">
    <location>
        <begin position="138"/>
        <end position="153"/>
    </location>
</feature>
<comment type="caution">
    <text evidence="3">The sequence shown here is derived from an EMBL/GenBank/DDBJ whole genome shotgun (WGS) entry which is preliminary data.</text>
</comment>
<evidence type="ECO:0000256" key="2">
    <source>
        <dbReference type="SAM" id="Phobius"/>
    </source>
</evidence>
<feature type="compositionally biased region" description="Low complexity" evidence="1">
    <location>
        <begin position="122"/>
        <end position="137"/>
    </location>
</feature>
<feature type="non-terminal residue" evidence="3">
    <location>
        <position position="1"/>
    </location>
</feature>
<feature type="transmembrane region" description="Helical" evidence="2">
    <location>
        <begin position="240"/>
        <end position="260"/>
    </location>
</feature>
<dbReference type="HOGENOM" id="CLU_804292_0_0_1"/>
<dbReference type="AlphaFoldDB" id="A0A093V906"/>